<dbReference type="InterPro" id="IPR001944">
    <property type="entry name" value="Glycoside_Hdrlase_35"/>
</dbReference>
<evidence type="ECO:0000256" key="2">
    <source>
        <dbReference type="ARBA" id="ARBA00009809"/>
    </source>
</evidence>
<evidence type="ECO:0000313" key="7">
    <source>
        <dbReference type="Proteomes" id="UP001162972"/>
    </source>
</evidence>
<feature type="domain" description="Glycoside hydrolase 35 catalytic" evidence="5">
    <location>
        <begin position="31"/>
        <end position="177"/>
    </location>
</feature>
<keyword evidence="4" id="KW-0732">Signal</keyword>
<dbReference type="SUPFAM" id="SSF51445">
    <property type="entry name" value="(Trans)glycosidases"/>
    <property type="match status" value="1"/>
</dbReference>
<dbReference type="GO" id="GO:0005975">
    <property type="term" value="P:carbohydrate metabolic process"/>
    <property type="evidence" value="ECO:0007669"/>
    <property type="project" value="InterPro"/>
</dbReference>
<dbReference type="EMBL" id="JAPFFJ010000016">
    <property type="protein sequence ID" value="KAJ6407179.1"/>
    <property type="molecule type" value="Genomic_DNA"/>
</dbReference>
<comment type="similarity">
    <text evidence="2">Belongs to the glycosyl hydrolase 35 family.</text>
</comment>
<evidence type="ECO:0000256" key="1">
    <source>
        <dbReference type="ARBA" id="ARBA00001412"/>
    </source>
</evidence>
<dbReference type="GO" id="GO:0004565">
    <property type="term" value="F:beta-galactosidase activity"/>
    <property type="evidence" value="ECO:0007669"/>
    <property type="project" value="UniProtKB-EC"/>
</dbReference>
<reference evidence="6 7" key="1">
    <citation type="journal article" date="2023" name="Int. J. Mol. Sci.">
        <title>De Novo Assembly and Annotation of 11 Diverse Shrub Willow (Salix) Genomes Reveals Novel Gene Organization in Sex-Linked Regions.</title>
        <authorList>
            <person name="Hyden B."/>
            <person name="Feng K."/>
            <person name="Yates T.B."/>
            <person name="Jawdy S."/>
            <person name="Cereghino C."/>
            <person name="Smart L.B."/>
            <person name="Muchero W."/>
        </authorList>
    </citation>
    <scope>NUCLEOTIDE SEQUENCE [LARGE SCALE GENOMIC DNA]</scope>
    <source>
        <tissue evidence="6">Shoot tip</tissue>
    </source>
</reference>
<dbReference type="AlphaFoldDB" id="A0AAD6JN62"/>
<dbReference type="PRINTS" id="PR00742">
    <property type="entry name" value="GLHYDRLASE35"/>
</dbReference>
<comment type="caution">
    <text evidence="6">The sequence shown here is derived from an EMBL/GenBank/DDBJ whole genome shotgun (WGS) entry which is preliminary data.</text>
</comment>
<evidence type="ECO:0000256" key="4">
    <source>
        <dbReference type="SAM" id="SignalP"/>
    </source>
</evidence>
<sequence length="202" mass="23168">MGSVFLLLQLLFFSSWLSSVIASVSYDHRAVIINGQRRVLISGSIHYPRSTPEMWPDLIQKAKDGGVDVIQTYVFWNGHEPAPGNYYFEERYDLVKFIKLVQQAGLYLHLRIGPYICAEWNFGGFPVWLKYVPGMEFRTDNEPFKAAMQGFTEKIVGMMKSEKLFENQGGPIILSQFVFNWSMTPHHRSSALKIVACPRLLI</sequence>
<evidence type="ECO:0000313" key="6">
    <source>
        <dbReference type="EMBL" id="KAJ6407179.1"/>
    </source>
</evidence>
<keyword evidence="7" id="KW-1185">Reference proteome</keyword>
<dbReference type="Proteomes" id="UP001162972">
    <property type="component" value="Chromosome 6"/>
</dbReference>
<evidence type="ECO:0000259" key="5">
    <source>
        <dbReference type="Pfam" id="PF01301"/>
    </source>
</evidence>
<dbReference type="InterPro" id="IPR017853">
    <property type="entry name" value="GH"/>
</dbReference>
<protein>
    <recommendedName>
        <fullName evidence="3">beta-galactosidase</fullName>
        <ecNumber evidence="3">3.2.1.23</ecNumber>
    </recommendedName>
</protein>
<accession>A0AAD6JN62</accession>
<name>A0AAD6JN62_9ROSI</name>
<feature type="chain" id="PRO_5042276983" description="beta-galactosidase" evidence="4">
    <location>
        <begin position="23"/>
        <end position="202"/>
    </location>
</feature>
<dbReference type="PANTHER" id="PTHR23421">
    <property type="entry name" value="BETA-GALACTOSIDASE RELATED"/>
    <property type="match status" value="1"/>
</dbReference>
<evidence type="ECO:0000256" key="3">
    <source>
        <dbReference type="ARBA" id="ARBA00012756"/>
    </source>
</evidence>
<dbReference type="Gene3D" id="3.20.20.80">
    <property type="entry name" value="Glycosidases"/>
    <property type="match status" value="1"/>
</dbReference>
<comment type="catalytic activity">
    <reaction evidence="1">
        <text>Hydrolysis of terminal non-reducing beta-D-galactose residues in beta-D-galactosides.</text>
        <dbReference type="EC" id="3.2.1.23"/>
    </reaction>
</comment>
<dbReference type="InterPro" id="IPR031330">
    <property type="entry name" value="Gly_Hdrlase_35_cat"/>
</dbReference>
<organism evidence="6 7">
    <name type="scientific">Salix udensis</name>
    <dbReference type="NCBI Taxonomy" id="889485"/>
    <lineage>
        <taxon>Eukaryota</taxon>
        <taxon>Viridiplantae</taxon>
        <taxon>Streptophyta</taxon>
        <taxon>Embryophyta</taxon>
        <taxon>Tracheophyta</taxon>
        <taxon>Spermatophyta</taxon>
        <taxon>Magnoliopsida</taxon>
        <taxon>eudicotyledons</taxon>
        <taxon>Gunneridae</taxon>
        <taxon>Pentapetalae</taxon>
        <taxon>rosids</taxon>
        <taxon>fabids</taxon>
        <taxon>Malpighiales</taxon>
        <taxon>Salicaceae</taxon>
        <taxon>Saliceae</taxon>
        <taxon>Salix</taxon>
    </lineage>
</organism>
<dbReference type="Pfam" id="PF01301">
    <property type="entry name" value="Glyco_hydro_35"/>
    <property type="match status" value="1"/>
</dbReference>
<gene>
    <name evidence="6" type="ORF">OIU84_010644</name>
</gene>
<feature type="signal peptide" evidence="4">
    <location>
        <begin position="1"/>
        <end position="22"/>
    </location>
</feature>
<proteinExistence type="inferred from homology"/>
<dbReference type="EC" id="3.2.1.23" evidence="3"/>